<dbReference type="Gene3D" id="3.40.640.10">
    <property type="entry name" value="Type I PLP-dependent aspartate aminotransferase-like (Major domain)"/>
    <property type="match status" value="1"/>
</dbReference>
<reference evidence="5" key="1">
    <citation type="journal article" date="2015" name="Proc. Natl. Acad. Sci. U.S.A.">
        <title>Networks of energetic and metabolic interactions define dynamics in microbial communities.</title>
        <authorList>
            <person name="Embree M."/>
            <person name="Liu J.K."/>
            <person name="Al-Bassam M.M."/>
            <person name="Zengler K."/>
        </authorList>
    </citation>
    <scope>NUCLEOTIDE SEQUENCE</scope>
</reference>
<dbReference type="InterPro" id="IPR020578">
    <property type="entry name" value="Aminotrans_V_PyrdxlP_BS"/>
</dbReference>
<dbReference type="GO" id="GO:0005777">
    <property type="term" value="C:peroxisome"/>
    <property type="evidence" value="ECO:0007669"/>
    <property type="project" value="TreeGrafter"/>
</dbReference>
<dbReference type="EMBL" id="LNQE01001917">
    <property type="protein sequence ID" value="KUG02563.1"/>
    <property type="molecule type" value="Genomic_DNA"/>
</dbReference>
<keyword evidence="3" id="KW-0663">Pyridoxal phosphate</keyword>
<comment type="cofactor">
    <cofactor evidence="1">
        <name>pyridoxal 5'-phosphate</name>
        <dbReference type="ChEBI" id="CHEBI:597326"/>
    </cofactor>
</comment>
<keyword evidence="5" id="KW-0032">Aminotransferase</keyword>
<dbReference type="Gene3D" id="3.90.1150.10">
    <property type="entry name" value="Aspartate Aminotransferase, domain 1"/>
    <property type="match status" value="1"/>
</dbReference>
<dbReference type="PIRSF" id="PIRSF000524">
    <property type="entry name" value="SPT"/>
    <property type="match status" value="1"/>
</dbReference>
<dbReference type="GO" id="GO:0004760">
    <property type="term" value="F:L-serine-pyruvate transaminase activity"/>
    <property type="evidence" value="ECO:0007669"/>
    <property type="project" value="TreeGrafter"/>
</dbReference>
<feature type="domain" description="Aminotransferase class V" evidence="4">
    <location>
        <begin position="6"/>
        <end position="338"/>
    </location>
</feature>
<dbReference type="GO" id="GO:0050281">
    <property type="term" value="F:L-serine-glyoxylate transaminase activity"/>
    <property type="evidence" value="ECO:0007669"/>
    <property type="project" value="UniProtKB-EC"/>
</dbReference>
<comment type="caution">
    <text evidence="5">The sequence shown here is derived from an EMBL/GenBank/DDBJ whole genome shotgun (WGS) entry which is preliminary data.</text>
</comment>
<protein>
    <submittedName>
        <fullName evidence="5">Serine--glyoxylate aminotransferase</fullName>
        <ecNumber evidence="5">2.6.1.45</ecNumber>
    </submittedName>
</protein>
<evidence type="ECO:0000256" key="3">
    <source>
        <dbReference type="ARBA" id="ARBA00022898"/>
    </source>
</evidence>
<organism evidence="5">
    <name type="scientific">hydrocarbon metagenome</name>
    <dbReference type="NCBI Taxonomy" id="938273"/>
    <lineage>
        <taxon>unclassified sequences</taxon>
        <taxon>metagenomes</taxon>
        <taxon>ecological metagenomes</taxon>
    </lineage>
</organism>
<dbReference type="SUPFAM" id="SSF53383">
    <property type="entry name" value="PLP-dependent transferases"/>
    <property type="match status" value="1"/>
</dbReference>
<dbReference type="InterPro" id="IPR015421">
    <property type="entry name" value="PyrdxlP-dep_Trfase_major"/>
</dbReference>
<proteinExistence type="inferred from homology"/>
<dbReference type="InterPro" id="IPR000192">
    <property type="entry name" value="Aminotrans_V_dom"/>
</dbReference>
<evidence type="ECO:0000256" key="1">
    <source>
        <dbReference type="ARBA" id="ARBA00001933"/>
    </source>
</evidence>
<dbReference type="PANTHER" id="PTHR21152">
    <property type="entry name" value="AMINOTRANSFERASE CLASS V"/>
    <property type="match status" value="1"/>
</dbReference>
<dbReference type="InterPro" id="IPR015422">
    <property type="entry name" value="PyrdxlP-dep_Trfase_small"/>
</dbReference>
<dbReference type="Pfam" id="PF00266">
    <property type="entry name" value="Aminotran_5"/>
    <property type="match status" value="1"/>
</dbReference>
<name>A0A0W8E2L8_9ZZZZ</name>
<dbReference type="PANTHER" id="PTHR21152:SF40">
    <property type="entry name" value="ALANINE--GLYOXYLATE AMINOTRANSFERASE"/>
    <property type="match status" value="1"/>
</dbReference>
<dbReference type="InterPro" id="IPR024169">
    <property type="entry name" value="SP_NH2Trfase/AEP_transaminase"/>
</dbReference>
<sequence>MIGQQYLLLPGPTPIPDRVLQAMNRPMINHRGPEFRDMLNGVTGGVKGIYGTKENLLIYPSSGTGVLEASVVNFISPGDRVLALSIGVFGDRFATIAQNFGAEVEKISFKWGEAVDPNLVQEIIQKDKNKQIKVVLITHNETSTGAYNDIKAVKQAMYDHPALLMVDCVSGLGALEFKMDEWGVDVALSGSQKAFMIPPGLGFMAFSDRALDTHKKNTNHRYYWDVTAGLNYLEKGQTAFTPAISLIYGLQEALVMMAEEGLDNIINRHRNYRDMVRQALRELGLEFLASDRHASTALTAVLAPGGSGANLIRGKMLDRFNIALAGGQLNLDDVMFRIGHLGYVRELDLLAVIAALEIIMLESGFKVELGAGVNKAQKYILALNTKD</sequence>
<comment type="similarity">
    <text evidence="2">Belongs to the class-V pyridoxal-phosphate-dependent aminotransferase family.</text>
</comment>
<evidence type="ECO:0000256" key="2">
    <source>
        <dbReference type="ARBA" id="ARBA00009236"/>
    </source>
</evidence>
<dbReference type="GO" id="GO:0019265">
    <property type="term" value="P:glycine biosynthetic process, by transamination of glyoxylate"/>
    <property type="evidence" value="ECO:0007669"/>
    <property type="project" value="TreeGrafter"/>
</dbReference>
<accession>A0A0W8E2L8</accession>
<dbReference type="InterPro" id="IPR015424">
    <property type="entry name" value="PyrdxlP-dep_Trfase"/>
</dbReference>
<evidence type="ECO:0000259" key="4">
    <source>
        <dbReference type="Pfam" id="PF00266"/>
    </source>
</evidence>
<gene>
    <name evidence="5" type="ORF">ASZ90_020065</name>
</gene>
<keyword evidence="5" id="KW-0808">Transferase</keyword>
<dbReference type="AlphaFoldDB" id="A0A0W8E2L8"/>
<dbReference type="EC" id="2.6.1.45" evidence="5"/>
<dbReference type="GO" id="GO:0008453">
    <property type="term" value="F:alanine-glyoxylate transaminase activity"/>
    <property type="evidence" value="ECO:0007669"/>
    <property type="project" value="TreeGrafter"/>
</dbReference>
<dbReference type="PROSITE" id="PS00595">
    <property type="entry name" value="AA_TRANSFER_CLASS_5"/>
    <property type="match status" value="1"/>
</dbReference>
<dbReference type="FunFam" id="3.40.640.10:FF:000054">
    <property type="entry name" value="Serine--glyoxylate aminotransferase"/>
    <property type="match status" value="1"/>
</dbReference>
<evidence type="ECO:0000313" key="5">
    <source>
        <dbReference type="EMBL" id="KUG02563.1"/>
    </source>
</evidence>